<feature type="transmembrane region" description="Helical" evidence="11">
    <location>
        <begin position="134"/>
        <end position="154"/>
    </location>
</feature>
<dbReference type="SUPFAM" id="SSF103473">
    <property type="entry name" value="MFS general substrate transporter"/>
    <property type="match status" value="1"/>
</dbReference>
<comment type="similarity">
    <text evidence="2">Belongs to the ACDP family.</text>
</comment>
<feature type="transmembrane region" description="Helical" evidence="11">
    <location>
        <begin position="221"/>
        <end position="242"/>
    </location>
</feature>
<organism evidence="15 16">
    <name type="scientific">Steinernema hermaphroditum</name>
    <dbReference type="NCBI Taxonomy" id="289476"/>
    <lineage>
        <taxon>Eukaryota</taxon>
        <taxon>Metazoa</taxon>
        <taxon>Ecdysozoa</taxon>
        <taxon>Nematoda</taxon>
        <taxon>Chromadorea</taxon>
        <taxon>Rhabditida</taxon>
        <taxon>Tylenchina</taxon>
        <taxon>Panagrolaimomorpha</taxon>
        <taxon>Strongyloidoidea</taxon>
        <taxon>Steinernematidae</taxon>
        <taxon>Steinernema</taxon>
    </lineage>
</organism>
<dbReference type="InterPro" id="IPR036259">
    <property type="entry name" value="MFS_trans_sf"/>
</dbReference>
<dbReference type="GO" id="GO:0040018">
    <property type="term" value="P:positive regulation of multicellular organism growth"/>
    <property type="evidence" value="ECO:0007669"/>
    <property type="project" value="UniProtKB-ARBA"/>
</dbReference>
<dbReference type="Gene3D" id="3.10.580.10">
    <property type="entry name" value="CBS-domain"/>
    <property type="match status" value="1"/>
</dbReference>
<dbReference type="PROSITE" id="PS50850">
    <property type="entry name" value="MFS"/>
    <property type="match status" value="1"/>
</dbReference>
<dbReference type="InterPro" id="IPR000644">
    <property type="entry name" value="CBS_dom"/>
</dbReference>
<keyword evidence="6 8" id="KW-0129">CBS domain</keyword>
<evidence type="ECO:0000256" key="4">
    <source>
        <dbReference type="ARBA" id="ARBA00022737"/>
    </source>
</evidence>
<dbReference type="GO" id="GO:0016323">
    <property type="term" value="C:basolateral plasma membrane"/>
    <property type="evidence" value="ECO:0007669"/>
    <property type="project" value="UniProtKB-SubCell"/>
</dbReference>
<dbReference type="PROSITE" id="PS51846">
    <property type="entry name" value="CNNM"/>
    <property type="match status" value="1"/>
</dbReference>
<keyword evidence="4" id="KW-0677">Repeat</keyword>
<dbReference type="GO" id="GO:0022857">
    <property type="term" value="F:transmembrane transporter activity"/>
    <property type="evidence" value="ECO:0007669"/>
    <property type="project" value="InterPro"/>
</dbReference>
<keyword evidence="3 9" id="KW-0812">Transmembrane</keyword>
<dbReference type="GO" id="GO:0010960">
    <property type="term" value="P:magnesium ion homeostasis"/>
    <property type="evidence" value="ECO:0007669"/>
    <property type="project" value="UniProtKB-ARBA"/>
</dbReference>
<dbReference type="InterPro" id="IPR011701">
    <property type="entry name" value="MFS"/>
</dbReference>
<dbReference type="EMBL" id="JAUCMV010000005">
    <property type="protein sequence ID" value="KAK0397684.1"/>
    <property type="molecule type" value="Genomic_DNA"/>
</dbReference>
<dbReference type="CDD" id="cd04590">
    <property type="entry name" value="CBS_pair_CorC_HlyC_assoc"/>
    <property type="match status" value="1"/>
</dbReference>
<dbReference type="Pfam" id="PF01595">
    <property type="entry name" value="CNNM"/>
    <property type="match status" value="1"/>
</dbReference>
<evidence type="ECO:0000256" key="2">
    <source>
        <dbReference type="ARBA" id="ARBA00010484"/>
    </source>
</evidence>
<evidence type="ECO:0000256" key="11">
    <source>
        <dbReference type="SAM" id="Phobius"/>
    </source>
</evidence>
<evidence type="ECO:0000256" key="3">
    <source>
        <dbReference type="ARBA" id="ARBA00022692"/>
    </source>
</evidence>
<proteinExistence type="inferred from homology"/>
<feature type="transmembrane region" description="Helical" evidence="11">
    <location>
        <begin position="187"/>
        <end position="209"/>
    </location>
</feature>
<protein>
    <recommendedName>
        <fullName evidence="17">Major facilitator superfamily (MFS) profile domain-containing protein</fullName>
    </recommendedName>
</protein>
<evidence type="ECO:0000256" key="9">
    <source>
        <dbReference type="PROSITE-ProRule" id="PRU01193"/>
    </source>
</evidence>
<evidence type="ECO:0000256" key="10">
    <source>
        <dbReference type="SAM" id="MobiDB-lite"/>
    </source>
</evidence>
<dbReference type="PANTHER" id="PTHR45757">
    <property type="entry name" value="PROTEIN CBG23364-RELATED"/>
    <property type="match status" value="1"/>
</dbReference>
<comment type="caution">
    <text evidence="15">The sequence shown here is derived from an EMBL/GenBank/DDBJ whole genome shotgun (WGS) entry which is preliminary data.</text>
</comment>
<dbReference type="Proteomes" id="UP001175271">
    <property type="component" value="Unassembled WGS sequence"/>
</dbReference>
<dbReference type="Gene3D" id="1.20.1250.20">
    <property type="entry name" value="MFS general substrate transporter like domains"/>
    <property type="match status" value="2"/>
</dbReference>
<dbReference type="InterPro" id="IPR002550">
    <property type="entry name" value="CNNM"/>
</dbReference>
<feature type="transmembrane region" description="Helical" evidence="11">
    <location>
        <begin position="799"/>
        <end position="819"/>
    </location>
</feature>
<name>A0AA39LHW7_9BILA</name>
<keyword evidence="7 9" id="KW-0472">Membrane</keyword>
<accession>A0AA39LHW7</accession>
<feature type="compositionally biased region" description="Polar residues" evidence="10">
    <location>
        <begin position="18"/>
        <end position="30"/>
    </location>
</feature>
<reference evidence="15" key="1">
    <citation type="submission" date="2023-06" db="EMBL/GenBank/DDBJ databases">
        <title>Genomic analysis of the entomopathogenic nematode Steinernema hermaphroditum.</title>
        <authorList>
            <person name="Schwarz E.M."/>
            <person name="Heppert J.K."/>
            <person name="Baniya A."/>
            <person name="Schwartz H.T."/>
            <person name="Tan C.-H."/>
            <person name="Antoshechkin I."/>
            <person name="Sternberg P.W."/>
            <person name="Goodrich-Blair H."/>
            <person name="Dillman A.R."/>
        </authorList>
    </citation>
    <scope>NUCLEOTIDE SEQUENCE</scope>
    <source>
        <strain evidence="15">PS9179</strain>
        <tissue evidence="15">Whole animal</tissue>
    </source>
</reference>
<dbReference type="InterPro" id="IPR044751">
    <property type="entry name" value="Ion_transp-like_CBS"/>
</dbReference>
<evidence type="ECO:0000256" key="7">
    <source>
        <dbReference type="ARBA" id="ARBA00023136"/>
    </source>
</evidence>
<feature type="transmembrane region" description="Helical" evidence="11">
    <location>
        <begin position="688"/>
        <end position="711"/>
    </location>
</feature>
<dbReference type="GO" id="GO:0040026">
    <property type="term" value="P:positive regulation of vulval development"/>
    <property type="evidence" value="ECO:0007669"/>
    <property type="project" value="UniProtKB-ARBA"/>
</dbReference>
<dbReference type="InterPro" id="IPR020846">
    <property type="entry name" value="MFS_dom"/>
</dbReference>
<evidence type="ECO:0000313" key="16">
    <source>
        <dbReference type="Proteomes" id="UP001175271"/>
    </source>
</evidence>
<evidence type="ECO:0000256" key="6">
    <source>
        <dbReference type="ARBA" id="ARBA00023122"/>
    </source>
</evidence>
<feature type="transmembrane region" description="Helical" evidence="11">
    <location>
        <begin position="769"/>
        <end position="787"/>
    </location>
</feature>
<comment type="subcellular location">
    <subcellularLocation>
        <location evidence="1">Basolateral cell membrane</location>
        <topology evidence="1">Multi-pass membrane protein</topology>
    </subcellularLocation>
</comment>
<dbReference type="Pfam" id="PF25562">
    <property type="entry name" value="CNBH_CNNM2_C"/>
    <property type="match status" value="1"/>
</dbReference>
<evidence type="ECO:0000256" key="1">
    <source>
        <dbReference type="ARBA" id="ARBA00004554"/>
    </source>
</evidence>
<evidence type="ECO:0000256" key="8">
    <source>
        <dbReference type="PROSITE-ProRule" id="PRU00703"/>
    </source>
</evidence>
<feature type="domain" description="CNNM transmembrane" evidence="14">
    <location>
        <begin position="680"/>
        <end position="861"/>
    </location>
</feature>
<dbReference type="Pfam" id="PF07690">
    <property type="entry name" value="MFS_1"/>
    <property type="match status" value="1"/>
</dbReference>
<dbReference type="InterPro" id="IPR046342">
    <property type="entry name" value="CBS_dom_sf"/>
</dbReference>
<feature type="region of interest" description="Disordered" evidence="10">
    <location>
        <begin position="18"/>
        <end position="38"/>
    </location>
</feature>
<dbReference type="PANTHER" id="PTHR45757:SF23">
    <property type="entry name" value="MAJOR FACILITATOR SUPERFAMILY (MFS) PROFILE DOMAIN-CONTAINING PROTEIN"/>
    <property type="match status" value="1"/>
</dbReference>
<keyword evidence="16" id="KW-1185">Reference proteome</keyword>
<dbReference type="GO" id="GO:0008340">
    <property type="term" value="P:determination of adult lifespan"/>
    <property type="evidence" value="ECO:0007669"/>
    <property type="project" value="UniProtKB-ARBA"/>
</dbReference>
<evidence type="ECO:0000259" key="12">
    <source>
        <dbReference type="PROSITE" id="PS50850"/>
    </source>
</evidence>
<sequence>MGKNGNANAPAVEINMTNVDLNPNASTNNANDRDRPLDKFTRRISNVSTAIQLKFRTTREEGDFTLGCLKLFHTRTRFLVMVLVLLCLASVWSNILTFNFAVICMSPAHSSNMTSLNGTEDKPPIEFTPRQKSLLTAAVAASALMANFPVVSLVNQFGIRTVFSILGLLSAVATCLIPTAISYGYYYVLGARVLQGIAFAANFPVIGAFTSKWTYYKQNGLFVSVLVAYVQLSPALTMPASGTLCTSPWGWPSVFYAHGVVSLVLFVLFGTFYRNSPGKHPFVGDVEIKKIAVGKTECSKEELKRIPYGPILKTASVWAVWIAAIGNFTCVNMMFLYSPAYLHHVLKFQVHSTGLSAAIPPFLQFSIKLLAGFTSDKIRCISETAKLRVYNSIAFLGSAVFLAILAFGPVDQQMICLALLGIAAGILGFTTGGFFKAGPLVSKHYSHFVTGNVSLGITITMLVVPFMVTGLAPNNTYEEWRYVFICTGGVLLITNFIFIICASAEPASWTTDEFSRNASRNRIHSTTQASRTTIREFAPEFEFVQDLITIKVRPHISGVRVETPPHMDIFKGYTSAGVSVVEPATKVRVVLFGFWLDKVDLVTFTVDNCLHSILNVSHVDFKIHSEKLIEFGASFEENKEPFRICLREKRSGHPDDDEEDMILIDEMRTWISASTDPPDHYFPEHIQITIVLGLFFFSALFSGLNLGLIALTPQELMLIMNSGSPHERRCAEKILPLRKTGNYLLCTILIMNVIVNSAISLLFEDLTSGPIAFGLSSFGIVVFGEIVPQSICVTRGLQVGAMTIWLTKFFMLLTFPLSYPISIVLDKLLGNEMALYDRNQLLHLMKMTPDWEQNDELAEDLKIAVGAMEISDKCVGDVMTDIDDVFMLPDDATLDEKMIYTIIRRGYTRIPVYTDGDRNKVISLLFVKDLALIKPKDCFTVSTVCGFNKHPLRMVPSNTPLHSMLDEFKAGSYHLAIVHSSPIVVKEGTRAREHRTLLGIITLEDIVEEILQAEIVDETDIILDNVYRAKRKFNNKDNDSSKALLKCDRVCRYVSKQLEIVTLEWLERKHRIFTQTYVERAALEVVIRKSVRYCSLTDFATPVECDQRTNQNVHLYKGGEVARRFIVILEGRSTVHFEGNMKFEVGPWYCFGEELLERLEEYLNEPLTGDNTTTANIHFTPDYDLVVTESCRYLEITVSAFLNAYRLTKRMEEYKVPRLPVKSLTVSCEDKYSKEDALLQLQQMEKTNAENARQIEQIRLDRQRLLDRMREMAERYSDDKEESRNHSENEQQR</sequence>
<feature type="transmembrane region" description="Helical" evidence="11">
    <location>
        <begin position="415"/>
        <end position="435"/>
    </location>
</feature>
<evidence type="ECO:0000259" key="14">
    <source>
        <dbReference type="PROSITE" id="PS51846"/>
    </source>
</evidence>
<dbReference type="PROSITE" id="PS51371">
    <property type="entry name" value="CBS"/>
    <property type="match status" value="1"/>
</dbReference>
<evidence type="ECO:0008006" key="17">
    <source>
        <dbReference type="Google" id="ProtNLM"/>
    </source>
</evidence>
<dbReference type="GO" id="GO:0015693">
    <property type="term" value="P:magnesium ion transport"/>
    <property type="evidence" value="ECO:0007669"/>
    <property type="project" value="UniProtKB-ARBA"/>
</dbReference>
<feature type="domain" description="Major facilitator superfamily (MFS) profile" evidence="12">
    <location>
        <begin position="85"/>
        <end position="506"/>
    </location>
</feature>
<dbReference type="GO" id="GO:1905941">
    <property type="term" value="P:positive regulation of gonad development"/>
    <property type="evidence" value="ECO:0007669"/>
    <property type="project" value="UniProtKB-ARBA"/>
</dbReference>
<gene>
    <name evidence="15" type="ORF">QR680_002219</name>
</gene>
<keyword evidence="5 9" id="KW-1133">Transmembrane helix</keyword>
<dbReference type="SUPFAM" id="SSF54631">
    <property type="entry name" value="CBS-domain pair"/>
    <property type="match status" value="1"/>
</dbReference>
<evidence type="ECO:0000259" key="13">
    <source>
        <dbReference type="PROSITE" id="PS51371"/>
    </source>
</evidence>
<feature type="transmembrane region" description="Helical" evidence="11">
    <location>
        <begin position="389"/>
        <end position="408"/>
    </location>
</feature>
<dbReference type="FunFam" id="3.10.580.10:FF:000006">
    <property type="entry name" value="DUF21 and CBS domain protein"/>
    <property type="match status" value="1"/>
</dbReference>
<feature type="transmembrane region" description="Helical" evidence="11">
    <location>
        <begin position="161"/>
        <end position="181"/>
    </location>
</feature>
<feature type="transmembrane region" description="Helical" evidence="11">
    <location>
        <begin position="315"/>
        <end position="337"/>
    </location>
</feature>
<feature type="transmembrane region" description="Helical" evidence="11">
    <location>
        <begin position="254"/>
        <end position="273"/>
    </location>
</feature>
<feature type="transmembrane region" description="Helical" evidence="11">
    <location>
        <begin position="78"/>
        <end position="103"/>
    </location>
</feature>
<evidence type="ECO:0000256" key="5">
    <source>
        <dbReference type="ARBA" id="ARBA00022989"/>
    </source>
</evidence>
<dbReference type="GO" id="GO:0032026">
    <property type="term" value="P:response to magnesium ion"/>
    <property type="evidence" value="ECO:0007669"/>
    <property type="project" value="UniProtKB-ARBA"/>
</dbReference>
<feature type="transmembrane region" description="Helical" evidence="11">
    <location>
        <begin position="480"/>
        <end position="500"/>
    </location>
</feature>
<feature type="domain" description="CBS" evidence="13">
    <location>
        <begin position="947"/>
        <end position="1018"/>
    </location>
</feature>
<feature type="region of interest" description="Disordered" evidence="10">
    <location>
        <begin position="1271"/>
        <end position="1293"/>
    </location>
</feature>
<feature type="transmembrane region" description="Helical" evidence="11">
    <location>
        <begin position="447"/>
        <end position="468"/>
    </location>
</feature>
<evidence type="ECO:0000313" key="15">
    <source>
        <dbReference type="EMBL" id="KAK0397684.1"/>
    </source>
</evidence>